<keyword evidence="2" id="KW-1185">Reference proteome</keyword>
<protein>
    <submittedName>
        <fullName evidence="1">Uncharacterized protein</fullName>
    </submittedName>
</protein>
<proteinExistence type="predicted"/>
<dbReference type="Proteomes" id="UP001230649">
    <property type="component" value="Unassembled WGS sequence"/>
</dbReference>
<sequence>MPSPPALPPSGQFIAQTRATCRAVREAANIKINTAALDKQLTTIDQATFERLKHQHGVFFPLNFTSTVDEINFLSVLALLNTLSGYREPLHRATGQGAYQNVVKLLFGMYITQGEGDSLLSARGLTALSAVTVEGIWGVSSYREKAHETLPGVTVGERGGDTHDVVQLVVKACNETGQVLLDAGYGSLGEFVVQVLEEAEKVIEEQGDQAGAEYIVEKIVTLIPGFRDMSTVLDPPQPVYLFKKVFFLIFGIYQRLALRPKDSSTRLPRLPDPKVLPMFVDNVLPTMCLYLGFIDASESTVPALREWARENAEFKAMLREKGVDGVPKEKKVTEGPRLSAEEAYVVRAAALDVGRVAMERVEELCGREGLGWLKGMTEADLDGYLWSVAKDDPALRLVPRMVERDTIMY</sequence>
<evidence type="ECO:0000313" key="2">
    <source>
        <dbReference type="Proteomes" id="UP001230649"/>
    </source>
</evidence>
<accession>A0ACC2WH86</accession>
<organism evidence="1 2">
    <name type="scientific">Naganishia adeliensis</name>
    <dbReference type="NCBI Taxonomy" id="92952"/>
    <lineage>
        <taxon>Eukaryota</taxon>
        <taxon>Fungi</taxon>
        <taxon>Dikarya</taxon>
        <taxon>Basidiomycota</taxon>
        <taxon>Agaricomycotina</taxon>
        <taxon>Tremellomycetes</taxon>
        <taxon>Filobasidiales</taxon>
        <taxon>Filobasidiaceae</taxon>
        <taxon>Naganishia</taxon>
    </lineage>
</organism>
<dbReference type="EMBL" id="JASBWS010000023">
    <property type="protein sequence ID" value="KAJ9110519.1"/>
    <property type="molecule type" value="Genomic_DNA"/>
</dbReference>
<gene>
    <name evidence="1" type="ORF">QFC20_002847</name>
</gene>
<evidence type="ECO:0000313" key="1">
    <source>
        <dbReference type="EMBL" id="KAJ9110519.1"/>
    </source>
</evidence>
<name>A0ACC2WH86_9TREE</name>
<comment type="caution">
    <text evidence="1">The sequence shown here is derived from an EMBL/GenBank/DDBJ whole genome shotgun (WGS) entry which is preliminary data.</text>
</comment>
<reference evidence="1" key="1">
    <citation type="submission" date="2023-04" db="EMBL/GenBank/DDBJ databases">
        <title>Draft Genome sequencing of Naganishia species isolated from polar environments using Oxford Nanopore Technology.</title>
        <authorList>
            <person name="Leo P."/>
            <person name="Venkateswaran K."/>
        </authorList>
    </citation>
    <scope>NUCLEOTIDE SEQUENCE</scope>
    <source>
        <strain evidence="1">MNA-CCFEE 5262</strain>
    </source>
</reference>